<name>A0ABW1RIG5_9LACO</name>
<dbReference type="RefSeq" id="WP_376987336.1">
    <property type="nucleotide sequence ID" value="NZ_JBHSSF010000010.1"/>
</dbReference>
<sequence>MRRKIIMTATGLSMGILLTNSVVHVPMLHSSVKTRKIQATSINDLDQSLGTLTRIDNDDVKDGGTVQEDFDSANMNWLSYAAYFHIFARSASLTAHTNGNLAVGVLDGQVDFGTKNHTQSLEEDIHYIQDLDMIAKSSFIDKDDMRSNKVVFGSNLNVDVSGTKMTVNEIDLDHLQSDEIYQDKGNNVYIDFESIFEELSARSVYLIEHDAYDLNEYDLGDRNSRTVNLKDFTPNNRNEIVINLPAHVLNMDTPLTIDGISSKKSGTTVIINVDTEGASEYDMRSPIKIKYDDGTYRSNKETDVFDDNHLIWNFYDSNQPDKLFKNLISMNATFQGSVLAPQATVDVHQNLDGNIVANDVNIVGGETHRWDHQDGSYEIPQIPKPETPKPETPEPETPEPETPEPETPEP</sequence>
<feature type="non-terminal residue" evidence="3">
    <location>
        <position position="410"/>
    </location>
</feature>
<evidence type="ECO:0000259" key="2">
    <source>
        <dbReference type="Pfam" id="PF20597"/>
    </source>
</evidence>
<dbReference type="EMBL" id="JBHSSF010000010">
    <property type="protein sequence ID" value="MFC6175885.1"/>
    <property type="molecule type" value="Genomic_DNA"/>
</dbReference>
<evidence type="ECO:0000256" key="1">
    <source>
        <dbReference type="SAM" id="MobiDB-lite"/>
    </source>
</evidence>
<dbReference type="Proteomes" id="UP001596288">
    <property type="component" value="Unassembled WGS sequence"/>
</dbReference>
<protein>
    <submittedName>
        <fullName evidence="3">Collagen-binding domain-containing protein</fullName>
    </submittedName>
</protein>
<keyword evidence="3" id="KW-0176">Collagen</keyword>
<feature type="compositionally biased region" description="Acidic residues" evidence="1">
    <location>
        <begin position="393"/>
        <end position="410"/>
    </location>
</feature>
<dbReference type="InterPro" id="IPR026588">
    <property type="entry name" value="Choice_anch_A"/>
</dbReference>
<comment type="caution">
    <text evidence="3">The sequence shown here is derived from an EMBL/GenBank/DDBJ whole genome shotgun (WGS) entry which is preliminary data.</text>
</comment>
<accession>A0ABW1RIG5</accession>
<organism evidence="3 4">
    <name type="scientific">Companilactobacillus huachuanensis</name>
    <dbReference type="NCBI Taxonomy" id="2559914"/>
    <lineage>
        <taxon>Bacteria</taxon>
        <taxon>Bacillati</taxon>
        <taxon>Bacillota</taxon>
        <taxon>Bacilli</taxon>
        <taxon>Lactobacillales</taxon>
        <taxon>Lactobacillaceae</taxon>
        <taxon>Companilactobacillus</taxon>
    </lineage>
</organism>
<dbReference type="Pfam" id="PF20597">
    <property type="entry name" value="pAdhesive_15"/>
    <property type="match status" value="1"/>
</dbReference>
<evidence type="ECO:0000313" key="3">
    <source>
        <dbReference type="EMBL" id="MFC6175885.1"/>
    </source>
</evidence>
<evidence type="ECO:0000313" key="4">
    <source>
        <dbReference type="Proteomes" id="UP001596288"/>
    </source>
</evidence>
<gene>
    <name evidence="3" type="ORF">ACFQAV_03505</name>
</gene>
<keyword evidence="4" id="KW-1185">Reference proteome</keyword>
<dbReference type="NCBIfam" id="TIGR04215">
    <property type="entry name" value="choice_anch_A"/>
    <property type="match status" value="1"/>
</dbReference>
<feature type="region of interest" description="Disordered" evidence="1">
    <location>
        <begin position="367"/>
        <end position="410"/>
    </location>
</feature>
<feature type="domain" description="Choice-of-anchor A" evidence="2">
    <location>
        <begin position="81"/>
        <end position="368"/>
    </location>
</feature>
<reference evidence="4" key="1">
    <citation type="journal article" date="2019" name="Int. J. Syst. Evol. Microbiol.">
        <title>The Global Catalogue of Microorganisms (GCM) 10K type strain sequencing project: providing services to taxonomists for standard genome sequencing and annotation.</title>
        <authorList>
            <consortium name="The Broad Institute Genomics Platform"/>
            <consortium name="The Broad Institute Genome Sequencing Center for Infectious Disease"/>
            <person name="Wu L."/>
            <person name="Ma J."/>
        </authorList>
    </citation>
    <scope>NUCLEOTIDE SEQUENCE [LARGE SCALE GENOMIC DNA]</scope>
    <source>
        <strain evidence="4">CCM 8927</strain>
    </source>
</reference>
<proteinExistence type="predicted"/>